<accession>A0A9W8BBW2</accession>
<gene>
    <name evidence="2" type="ORF">H4R26_005963</name>
</gene>
<feature type="compositionally biased region" description="Basic residues" evidence="1">
    <location>
        <begin position="109"/>
        <end position="126"/>
    </location>
</feature>
<feature type="compositionally biased region" description="Basic residues" evidence="1">
    <location>
        <begin position="35"/>
        <end position="52"/>
    </location>
</feature>
<feature type="compositionally biased region" description="Basic and acidic residues" evidence="1">
    <location>
        <begin position="53"/>
        <end position="71"/>
    </location>
</feature>
<feature type="compositionally biased region" description="Basic and acidic residues" evidence="1">
    <location>
        <begin position="128"/>
        <end position="147"/>
    </location>
</feature>
<feature type="compositionally biased region" description="Basic and acidic residues" evidence="1">
    <location>
        <begin position="80"/>
        <end position="108"/>
    </location>
</feature>
<dbReference type="EMBL" id="JANBQF010001506">
    <property type="protein sequence ID" value="KAJ1997072.1"/>
    <property type="molecule type" value="Genomic_DNA"/>
</dbReference>
<comment type="caution">
    <text evidence="2">The sequence shown here is derived from an EMBL/GenBank/DDBJ whole genome shotgun (WGS) entry which is preliminary data.</text>
</comment>
<keyword evidence="3" id="KW-1185">Reference proteome</keyword>
<evidence type="ECO:0000256" key="1">
    <source>
        <dbReference type="SAM" id="MobiDB-lite"/>
    </source>
</evidence>
<proteinExistence type="predicted"/>
<evidence type="ECO:0000313" key="2">
    <source>
        <dbReference type="EMBL" id="KAJ1997072.1"/>
    </source>
</evidence>
<sequence>MAKPVAAASSASQTKGGKSTKKAAGKPSHTEVLKRRVQKVKKHKEFKKKRKQRFEEFKAAAKKLPRSERTAQKVKVKNQKKNEVPSHLVSEDDKAKKKLAHDAKVAAKRERRLKRKEVKRSKKIKKMAGVEERREKRVADKKARAAQEKATLAAGGPAK</sequence>
<reference evidence="2" key="1">
    <citation type="submission" date="2022-07" db="EMBL/GenBank/DDBJ databases">
        <title>Phylogenomic reconstructions and comparative analyses of Kickxellomycotina fungi.</title>
        <authorList>
            <person name="Reynolds N.K."/>
            <person name="Stajich J.E."/>
            <person name="Barry K."/>
            <person name="Grigoriev I.V."/>
            <person name="Crous P."/>
            <person name="Smith M.E."/>
        </authorList>
    </citation>
    <scope>NUCLEOTIDE SEQUENCE</scope>
    <source>
        <strain evidence="2">IMI 214461</strain>
    </source>
</reference>
<dbReference type="Proteomes" id="UP001150907">
    <property type="component" value="Unassembled WGS sequence"/>
</dbReference>
<organism evidence="2 3">
    <name type="scientific">Coemansia thaxteri</name>
    <dbReference type="NCBI Taxonomy" id="2663907"/>
    <lineage>
        <taxon>Eukaryota</taxon>
        <taxon>Fungi</taxon>
        <taxon>Fungi incertae sedis</taxon>
        <taxon>Zoopagomycota</taxon>
        <taxon>Kickxellomycotina</taxon>
        <taxon>Kickxellomycetes</taxon>
        <taxon>Kickxellales</taxon>
        <taxon>Kickxellaceae</taxon>
        <taxon>Coemansia</taxon>
    </lineage>
</organism>
<dbReference type="AlphaFoldDB" id="A0A9W8BBW2"/>
<feature type="region of interest" description="Disordered" evidence="1">
    <location>
        <begin position="1"/>
        <end position="159"/>
    </location>
</feature>
<evidence type="ECO:0000313" key="3">
    <source>
        <dbReference type="Proteomes" id="UP001150907"/>
    </source>
</evidence>
<name>A0A9W8BBW2_9FUNG</name>
<feature type="compositionally biased region" description="Low complexity" evidence="1">
    <location>
        <begin position="1"/>
        <end position="17"/>
    </location>
</feature>
<protein>
    <submittedName>
        <fullName evidence="2">Uncharacterized protein</fullName>
    </submittedName>
</protein>